<keyword evidence="2" id="KW-1185">Reference proteome</keyword>
<evidence type="ECO:0000313" key="1">
    <source>
        <dbReference type="EMBL" id="KAJ7723889.1"/>
    </source>
</evidence>
<name>A0AAD7MMQ9_9AGAR</name>
<reference evidence="1" key="1">
    <citation type="submission" date="2023-03" db="EMBL/GenBank/DDBJ databases">
        <title>Massive genome expansion in bonnet fungi (Mycena s.s.) driven by repeated elements and novel gene families across ecological guilds.</title>
        <authorList>
            <consortium name="Lawrence Berkeley National Laboratory"/>
            <person name="Harder C.B."/>
            <person name="Miyauchi S."/>
            <person name="Viragh M."/>
            <person name="Kuo A."/>
            <person name="Thoen E."/>
            <person name="Andreopoulos B."/>
            <person name="Lu D."/>
            <person name="Skrede I."/>
            <person name="Drula E."/>
            <person name="Henrissat B."/>
            <person name="Morin E."/>
            <person name="Kohler A."/>
            <person name="Barry K."/>
            <person name="LaButti K."/>
            <person name="Morin E."/>
            <person name="Salamov A."/>
            <person name="Lipzen A."/>
            <person name="Mereny Z."/>
            <person name="Hegedus B."/>
            <person name="Baldrian P."/>
            <person name="Stursova M."/>
            <person name="Weitz H."/>
            <person name="Taylor A."/>
            <person name="Grigoriev I.V."/>
            <person name="Nagy L.G."/>
            <person name="Martin F."/>
            <person name="Kauserud H."/>
        </authorList>
    </citation>
    <scope>NUCLEOTIDE SEQUENCE</scope>
    <source>
        <strain evidence="1">CBHHK182m</strain>
    </source>
</reference>
<proteinExistence type="predicted"/>
<gene>
    <name evidence="1" type="ORF">B0H16DRAFT_1597593</name>
</gene>
<dbReference type="AlphaFoldDB" id="A0AAD7MMQ9"/>
<dbReference type="EMBL" id="JARKIB010000207">
    <property type="protein sequence ID" value="KAJ7723889.1"/>
    <property type="molecule type" value="Genomic_DNA"/>
</dbReference>
<dbReference type="Proteomes" id="UP001215598">
    <property type="component" value="Unassembled WGS sequence"/>
</dbReference>
<organism evidence="1 2">
    <name type="scientific">Mycena metata</name>
    <dbReference type="NCBI Taxonomy" id="1033252"/>
    <lineage>
        <taxon>Eukaryota</taxon>
        <taxon>Fungi</taxon>
        <taxon>Dikarya</taxon>
        <taxon>Basidiomycota</taxon>
        <taxon>Agaricomycotina</taxon>
        <taxon>Agaricomycetes</taxon>
        <taxon>Agaricomycetidae</taxon>
        <taxon>Agaricales</taxon>
        <taxon>Marasmiineae</taxon>
        <taxon>Mycenaceae</taxon>
        <taxon>Mycena</taxon>
    </lineage>
</organism>
<comment type="caution">
    <text evidence="1">The sequence shown here is derived from an EMBL/GenBank/DDBJ whole genome shotgun (WGS) entry which is preliminary data.</text>
</comment>
<protein>
    <submittedName>
        <fullName evidence="1">Uncharacterized protein</fullName>
    </submittedName>
</protein>
<accession>A0AAD7MMQ9</accession>
<sequence length="248" mass="27131">MSVSKTYCTAFGFHPVPANTTLEDFQAKCEALVESFLALPVAQQNFLKFDILFQNDQVKNYTTSLGFPEPQPCVCLRCYYETDANWAACLQDPDFINAMAAGRSWGFYDSACIFSADSVTKLDSSVPSDTNVVITIIKVPVQQTASIFRQKLDTLIDAVIDLIKPKMNVTMLIQNLNAEQNLQAAGYPASQPATVGISECQTFDEIAKIANDLGAQTLIAQGMKDFGFQSNSIVFSADVKNKFTSPAV</sequence>
<evidence type="ECO:0000313" key="2">
    <source>
        <dbReference type="Proteomes" id="UP001215598"/>
    </source>
</evidence>